<dbReference type="SUPFAM" id="SSF141734">
    <property type="entry name" value="HisI-like"/>
    <property type="match status" value="1"/>
</dbReference>
<evidence type="ECO:0000256" key="11">
    <source>
        <dbReference type="HAMAP-Rule" id="MF_01021"/>
    </source>
</evidence>
<dbReference type="eggNOG" id="COG0139">
    <property type="taxonomic scope" value="Bacteria"/>
</dbReference>
<evidence type="ECO:0000256" key="3">
    <source>
        <dbReference type="ARBA" id="ARBA00005169"/>
    </source>
</evidence>
<dbReference type="HOGENOM" id="CLU_048577_5_0_6"/>
<dbReference type="PATRIC" id="fig|1198232.3.peg.307"/>
<comment type="similarity">
    <text evidence="6">In the N-terminal section; belongs to the PRA-CH family.</text>
</comment>
<keyword evidence="10 11" id="KW-0368">Histidine biosynthesis</keyword>
<feature type="domain" description="Phosphoribosyl-AMP cyclohydrolase" evidence="12">
    <location>
        <begin position="30"/>
        <end position="104"/>
    </location>
</feature>
<keyword evidence="11" id="KW-0862">Zinc</keyword>
<dbReference type="Proteomes" id="UP000015380">
    <property type="component" value="Chromosome"/>
</dbReference>
<reference evidence="13 14" key="1">
    <citation type="submission" date="2013-05" db="EMBL/GenBank/DDBJ databases">
        <title>Between feast and famine: a lifestyle of most important marine PAH-degrading bacterium Cycloclasticus sp. 7ME.</title>
        <authorList>
            <person name="Yakimov M.M."/>
            <person name="Messina E."/>
            <person name="Genovese M."/>
            <person name="Denaro R."/>
            <person name="Crisafi F."/>
            <person name="Russo D."/>
            <person name="Cappello S."/>
            <person name="Santisi S."/>
            <person name="Smedile F."/>
            <person name="Golyshina O.V."/>
            <person name="Tran H."/>
            <person name="Pieper D.H."/>
            <person name="Golyshin P.N."/>
            <person name="Giuliano L."/>
        </authorList>
    </citation>
    <scope>NUCLEOTIDE SEQUENCE [LARGE SCALE GENOMIC DNA]</scope>
    <source>
        <strain evidence="13 14">78-ME</strain>
    </source>
</reference>
<comment type="cofactor">
    <cofactor evidence="11">
        <name>Mg(2+)</name>
        <dbReference type="ChEBI" id="CHEBI:18420"/>
    </cofactor>
    <text evidence="11">Binds 1 Mg(2+) ion per subunit.</text>
</comment>
<dbReference type="InterPro" id="IPR026660">
    <property type="entry name" value="PRA-CH"/>
</dbReference>
<evidence type="ECO:0000313" key="14">
    <source>
        <dbReference type="Proteomes" id="UP000015380"/>
    </source>
</evidence>
<evidence type="ECO:0000256" key="4">
    <source>
        <dbReference type="ARBA" id="ARBA00005204"/>
    </source>
</evidence>
<dbReference type="GO" id="GO:0008270">
    <property type="term" value="F:zinc ion binding"/>
    <property type="evidence" value="ECO:0007669"/>
    <property type="project" value="UniProtKB-UniRule"/>
</dbReference>
<evidence type="ECO:0000256" key="9">
    <source>
        <dbReference type="ARBA" id="ARBA00022801"/>
    </source>
</evidence>
<comment type="similarity">
    <text evidence="11">Belongs to the PRA-CH family.</text>
</comment>
<name>S5TUE8_9GAMM</name>
<dbReference type="RefSeq" id="WP_020931925.1">
    <property type="nucleotide sequence ID" value="NC_021917.1"/>
</dbReference>
<dbReference type="AlphaFoldDB" id="S5TUE8"/>
<dbReference type="GO" id="GO:0000105">
    <property type="term" value="P:L-histidine biosynthetic process"/>
    <property type="evidence" value="ECO:0007669"/>
    <property type="project" value="UniProtKB-UniRule"/>
</dbReference>
<comment type="subunit">
    <text evidence="11">Homodimer.</text>
</comment>
<comment type="pathway">
    <text evidence="4">Amino-acid biosynthesis; L-histidine biosynthesis; L-histidine from 5-phospho-alpha-D-ribose 1-diphosphate: step 2/9.</text>
</comment>
<feature type="binding site" evidence="11">
    <location>
        <position position="77"/>
    </location>
    <ligand>
        <name>Mg(2+)</name>
        <dbReference type="ChEBI" id="CHEBI:18420"/>
    </ligand>
</feature>
<comment type="catalytic activity">
    <reaction evidence="2">
        <text>1-(5-phospho-beta-D-ribosyl)-ATP + H2O = 1-(5-phospho-beta-D-ribosyl)-5'-AMP + diphosphate + H(+)</text>
        <dbReference type="Rhea" id="RHEA:22828"/>
        <dbReference type="ChEBI" id="CHEBI:15377"/>
        <dbReference type="ChEBI" id="CHEBI:15378"/>
        <dbReference type="ChEBI" id="CHEBI:33019"/>
        <dbReference type="ChEBI" id="CHEBI:59457"/>
        <dbReference type="ChEBI" id="CHEBI:73183"/>
        <dbReference type="EC" id="3.6.1.31"/>
    </reaction>
</comment>
<evidence type="ECO:0000313" key="13">
    <source>
        <dbReference type="EMBL" id="AGS38645.1"/>
    </source>
</evidence>
<dbReference type="GO" id="GO:0005737">
    <property type="term" value="C:cytoplasm"/>
    <property type="evidence" value="ECO:0007669"/>
    <property type="project" value="UniProtKB-SubCell"/>
</dbReference>
<feature type="binding site" evidence="11">
    <location>
        <position position="95"/>
    </location>
    <ligand>
        <name>Zn(2+)</name>
        <dbReference type="ChEBI" id="CHEBI:29105"/>
        <note>ligand shared between dimeric partners</note>
    </ligand>
</feature>
<gene>
    <name evidence="11" type="primary">hisI</name>
    <name evidence="13" type="ORF">CYCME_0303</name>
</gene>
<evidence type="ECO:0000256" key="7">
    <source>
        <dbReference type="ARBA" id="ARBA00022490"/>
    </source>
</evidence>
<feature type="binding site" evidence="11">
    <location>
        <position position="102"/>
    </location>
    <ligand>
        <name>Zn(2+)</name>
        <dbReference type="ChEBI" id="CHEBI:29105"/>
        <note>ligand shared between dimeric partners</note>
    </ligand>
</feature>
<dbReference type="GO" id="GO:0000287">
    <property type="term" value="F:magnesium ion binding"/>
    <property type="evidence" value="ECO:0007669"/>
    <property type="project" value="UniProtKB-UniRule"/>
</dbReference>
<keyword evidence="11" id="KW-0479">Metal-binding</keyword>
<evidence type="ECO:0000256" key="5">
    <source>
        <dbReference type="ARBA" id="ARBA00007731"/>
    </source>
</evidence>
<accession>S5TUE8</accession>
<organism evidence="13 14">
    <name type="scientific">Cycloclasticus zancles 78-ME</name>
    <dbReference type="NCBI Taxonomy" id="1198232"/>
    <lineage>
        <taxon>Bacteria</taxon>
        <taxon>Pseudomonadati</taxon>
        <taxon>Pseudomonadota</taxon>
        <taxon>Gammaproteobacteria</taxon>
        <taxon>Thiotrichales</taxon>
        <taxon>Piscirickettsiaceae</taxon>
        <taxon>Cycloclasticus</taxon>
    </lineage>
</organism>
<keyword evidence="11" id="KW-0460">Magnesium</keyword>
<proteinExistence type="inferred from homology"/>
<comment type="subcellular location">
    <subcellularLocation>
        <location evidence="11">Cytoplasm</location>
    </subcellularLocation>
</comment>
<evidence type="ECO:0000256" key="1">
    <source>
        <dbReference type="ARBA" id="ARBA00000024"/>
    </source>
</evidence>
<feature type="binding site" evidence="11">
    <location>
        <position position="81"/>
    </location>
    <ligand>
        <name>Mg(2+)</name>
        <dbReference type="ChEBI" id="CHEBI:18420"/>
    </ligand>
</feature>
<dbReference type="EMBL" id="CP005996">
    <property type="protein sequence ID" value="AGS38645.1"/>
    <property type="molecule type" value="Genomic_DNA"/>
</dbReference>
<evidence type="ECO:0000259" key="12">
    <source>
        <dbReference type="Pfam" id="PF01502"/>
    </source>
</evidence>
<dbReference type="PANTHER" id="PTHR42945:SF1">
    <property type="entry name" value="HISTIDINE BIOSYNTHESIS BIFUNCTIONAL PROTEIN HIS7"/>
    <property type="match status" value="1"/>
</dbReference>
<dbReference type="GO" id="GO:0004636">
    <property type="term" value="F:phosphoribosyl-ATP diphosphatase activity"/>
    <property type="evidence" value="ECO:0007669"/>
    <property type="project" value="UniProtKB-EC"/>
</dbReference>
<sequence length="128" mass="14938">MSTWLDEIKWDEKGLLPAIAQDHKTGKILMFAWMNQQALQLTVEQGHAVYWSRSRNKLWHKGEESGHQQIINDIRLDCDGDVILLSVEQKGGIACHTGRERCFYRQLVDEQWQDTDPVLKDLKNIYSK</sequence>
<feature type="binding site" evidence="11">
    <location>
        <position position="79"/>
    </location>
    <ligand>
        <name>Mg(2+)</name>
        <dbReference type="ChEBI" id="CHEBI:18420"/>
    </ligand>
</feature>
<keyword evidence="9 11" id="KW-0378">Hydrolase</keyword>
<comment type="cofactor">
    <cofactor evidence="11">
        <name>Zn(2+)</name>
        <dbReference type="ChEBI" id="CHEBI:29105"/>
    </cofactor>
    <text evidence="11">Binds 1 zinc ion per subunit.</text>
</comment>
<comment type="function">
    <text evidence="11">Catalyzes the hydrolysis of the adenine ring of phosphoribosyl-AMP.</text>
</comment>
<keyword evidence="8 11" id="KW-0028">Amino-acid biosynthesis</keyword>
<dbReference type="InterPro" id="IPR002496">
    <property type="entry name" value="PRib_AMP_CycHydrolase_dom"/>
</dbReference>
<evidence type="ECO:0000256" key="10">
    <source>
        <dbReference type="ARBA" id="ARBA00023102"/>
    </source>
</evidence>
<dbReference type="UniPathway" id="UPA00031">
    <property type="reaction ID" value="UER00008"/>
</dbReference>
<reference evidence="14" key="2">
    <citation type="journal article" date="2016" name="Environ. Microbiol. Rep.">
        <title>Analysis of defence systems and a conjugative IncP-1 plasmid in the marine polyaromatic hydrocarbons-degrading bacterium Cycloclasticus sp. 78-ME.</title>
        <authorList>
            <person name="Yakimov M.M."/>
            <person name="Crisafi F."/>
            <person name="Messina E."/>
            <person name="Smedile F."/>
            <person name="Lopatina A."/>
            <person name="Denaro R."/>
            <person name="Pieper D.H."/>
            <person name="Golyshin P.N."/>
            <person name="Giuliano L."/>
        </authorList>
    </citation>
    <scope>NUCLEOTIDE SEQUENCE [LARGE SCALE GENOMIC DNA]</scope>
    <source>
        <strain evidence="14">78-ME</strain>
    </source>
</reference>
<dbReference type="PANTHER" id="PTHR42945">
    <property type="entry name" value="HISTIDINE BIOSYNTHESIS BIFUNCTIONAL PROTEIN"/>
    <property type="match status" value="1"/>
</dbReference>
<dbReference type="HAMAP" id="MF_01021">
    <property type="entry name" value="HisI"/>
    <property type="match status" value="1"/>
</dbReference>
<dbReference type="GO" id="GO:0004635">
    <property type="term" value="F:phosphoribosyl-AMP cyclohydrolase activity"/>
    <property type="evidence" value="ECO:0007669"/>
    <property type="project" value="UniProtKB-UniRule"/>
</dbReference>
<dbReference type="EC" id="3.5.4.19" evidence="11"/>
<comment type="similarity">
    <text evidence="5">In the C-terminal section; belongs to the PRA-PH family.</text>
</comment>
<comment type="catalytic activity">
    <reaction evidence="1 11">
        <text>1-(5-phospho-beta-D-ribosyl)-5'-AMP + H2O = 1-(5-phospho-beta-D-ribosyl)-5-[(5-phospho-beta-D-ribosylamino)methylideneamino]imidazole-4-carboxamide</text>
        <dbReference type="Rhea" id="RHEA:20049"/>
        <dbReference type="ChEBI" id="CHEBI:15377"/>
        <dbReference type="ChEBI" id="CHEBI:58435"/>
        <dbReference type="ChEBI" id="CHEBI:59457"/>
        <dbReference type="EC" id="3.5.4.19"/>
    </reaction>
</comment>
<keyword evidence="7 11" id="KW-0963">Cytoplasm</keyword>
<feature type="binding site" evidence="11">
    <location>
        <position position="78"/>
    </location>
    <ligand>
        <name>Zn(2+)</name>
        <dbReference type="ChEBI" id="CHEBI:29105"/>
        <note>ligand shared between dimeric partners</note>
    </ligand>
</feature>
<dbReference type="Gene3D" id="3.10.20.810">
    <property type="entry name" value="Phosphoribosyl-AMP cyclohydrolase"/>
    <property type="match status" value="1"/>
</dbReference>
<dbReference type="KEGG" id="cza:CYCME_0303"/>
<evidence type="ECO:0000256" key="8">
    <source>
        <dbReference type="ARBA" id="ARBA00022605"/>
    </source>
</evidence>
<evidence type="ECO:0000256" key="6">
    <source>
        <dbReference type="ARBA" id="ARBA00008299"/>
    </source>
</evidence>
<dbReference type="InterPro" id="IPR038019">
    <property type="entry name" value="PRib_AMP_CycHydrolase_sf"/>
</dbReference>
<comment type="pathway">
    <text evidence="3 11">Amino-acid biosynthesis; L-histidine biosynthesis; L-histidine from 5-phospho-alpha-D-ribose 1-diphosphate: step 3/9.</text>
</comment>
<keyword evidence="14" id="KW-1185">Reference proteome</keyword>
<protein>
    <recommendedName>
        <fullName evidence="11">Phosphoribosyl-AMP cyclohydrolase</fullName>
        <shortName evidence="11">PRA-CH</shortName>
        <ecNumber evidence="11">3.5.4.19</ecNumber>
    </recommendedName>
</protein>
<dbReference type="FunFam" id="3.10.20.810:FF:000001">
    <property type="entry name" value="Histidine biosynthesis bifunctional protein HisIE"/>
    <property type="match status" value="1"/>
</dbReference>
<dbReference type="Pfam" id="PF01502">
    <property type="entry name" value="PRA-CH"/>
    <property type="match status" value="1"/>
</dbReference>
<evidence type="ECO:0000256" key="2">
    <source>
        <dbReference type="ARBA" id="ARBA00001460"/>
    </source>
</evidence>
<dbReference type="NCBIfam" id="NF000768">
    <property type="entry name" value="PRK00051.1"/>
    <property type="match status" value="1"/>
</dbReference>